<protein>
    <submittedName>
        <fullName evidence="2">Uncharacterized protein</fullName>
    </submittedName>
</protein>
<sequence>MPHAVPEDAVLQEQQSPYLTAWVAVPMTPASPFEQAAPHMQSAHPAKQQLQPQRQQQQQQQQVVRPRRSRLAALLSCSCFGDRPAVYEPAVVAEPPLGSLSSEEADAVAECRAASKPPQLPVGRRLSGHKTWDAVPRRHSQKLSQLSRAETEYYDAESCHGSDHSDHQLPPINSTEELETIASQLQEQLQLQQQPSGGVPGVSGAAARLASGGSRPPWVPETPLLFAPPGTSYVPVPAHTGFAAYWENDMARTTPFPQPIDVMLGLNFLVKRAHKSIPGLWLQENDTTMTVTAKPSFLPPGALANYCEYYDKTNATEAVWPLRRDMGFGSMSGRIYMTADGTLVLRTVSRSMMRHEVESVCEDYLSLEEDGQVVVDRMCCMHVASGKRAVQYQVGRRREHPPSGWGAPMVPGFKPTRTLSIVPHHDT</sequence>
<name>A0A383W629_TETOB</name>
<dbReference type="EMBL" id="FNXT01001145">
    <property type="protein sequence ID" value="SZX72653.1"/>
    <property type="molecule type" value="Genomic_DNA"/>
</dbReference>
<feature type="compositionally biased region" description="Low complexity" evidence="1">
    <location>
        <begin position="48"/>
        <end position="63"/>
    </location>
</feature>
<feature type="region of interest" description="Disordered" evidence="1">
    <location>
        <begin position="33"/>
        <end position="63"/>
    </location>
</feature>
<gene>
    <name evidence="2" type="ORF">BQ4739_LOCUS12806</name>
</gene>
<keyword evidence="3" id="KW-1185">Reference proteome</keyword>
<proteinExistence type="predicted"/>
<evidence type="ECO:0000256" key="1">
    <source>
        <dbReference type="SAM" id="MobiDB-lite"/>
    </source>
</evidence>
<evidence type="ECO:0000313" key="3">
    <source>
        <dbReference type="Proteomes" id="UP000256970"/>
    </source>
</evidence>
<reference evidence="2 3" key="1">
    <citation type="submission" date="2016-10" db="EMBL/GenBank/DDBJ databases">
        <authorList>
            <person name="Cai Z."/>
        </authorList>
    </citation>
    <scope>NUCLEOTIDE SEQUENCE [LARGE SCALE GENOMIC DNA]</scope>
</reference>
<accession>A0A383W629</accession>
<dbReference type="AlphaFoldDB" id="A0A383W629"/>
<dbReference type="Proteomes" id="UP000256970">
    <property type="component" value="Unassembled WGS sequence"/>
</dbReference>
<evidence type="ECO:0000313" key="2">
    <source>
        <dbReference type="EMBL" id="SZX72653.1"/>
    </source>
</evidence>
<organism evidence="2 3">
    <name type="scientific">Tetradesmus obliquus</name>
    <name type="common">Green alga</name>
    <name type="synonym">Acutodesmus obliquus</name>
    <dbReference type="NCBI Taxonomy" id="3088"/>
    <lineage>
        <taxon>Eukaryota</taxon>
        <taxon>Viridiplantae</taxon>
        <taxon>Chlorophyta</taxon>
        <taxon>core chlorophytes</taxon>
        <taxon>Chlorophyceae</taxon>
        <taxon>CS clade</taxon>
        <taxon>Sphaeropleales</taxon>
        <taxon>Scenedesmaceae</taxon>
        <taxon>Tetradesmus</taxon>
    </lineage>
</organism>